<dbReference type="InterPro" id="IPR021470">
    <property type="entry name" value="DUF3123"/>
</dbReference>
<dbReference type="Proteomes" id="UP000243499">
    <property type="component" value="Chromosome 2"/>
</dbReference>
<feature type="compositionally biased region" description="Gly residues" evidence="1">
    <location>
        <begin position="39"/>
        <end position="48"/>
    </location>
</feature>
<accession>A0A2S3H195</accession>
<feature type="compositionally biased region" description="Low complexity" evidence="1">
    <location>
        <begin position="18"/>
        <end position="31"/>
    </location>
</feature>
<name>A0A2S3H195_9POAL</name>
<organism evidence="2">
    <name type="scientific">Panicum hallii</name>
    <dbReference type="NCBI Taxonomy" id="206008"/>
    <lineage>
        <taxon>Eukaryota</taxon>
        <taxon>Viridiplantae</taxon>
        <taxon>Streptophyta</taxon>
        <taxon>Embryophyta</taxon>
        <taxon>Tracheophyta</taxon>
        <taxon>Spermatophyta</taxon>
        <taxon>Magnoliopsida</taxon>
        <taxon>Liliopsida</taxon>
        <taxon>Poales</taxon>
        <taxon>Poaceae</taxon>
        <taxon>PACMAD clade</taxon>
        <taxon>Panicoideae</taxon>
        <taxon>Panicodae</taxon>
        <taxon>Paniceae</taxon>
        <taxon>Panicinae</taxon>
        <taxon>Panicum</taxon>
        <taxon>Panicum sect. Panicum</taxon>
    </lineage>
</organism>
<evidence type="ECO:0000313" key="2">
    <source>
        <dbReference type="EMBL" id="PAN13349.2"/>
    </source>
</evidence>
<dbReference type="Pfam" id="PF11321">
    <property type="entry name" value="DUF3123"/>
    <property type="match status" value="1"/>
</dbReference>
<evidence type="ECO:0000256" key="1">
    <source>
        <dbReference type="SAM" id="MobiDB-lite"/>
    </source>
</evidence>
<feature type="compositionally biased region" description="Low complexity" evidence="1">
    <location>
        <begin position="200"/>
        <end position="215"/>
    </location>
</feature>
<feature type="region of interest" description="Disordered" evidence="1">
    <location>
        <begin position="200"/>
        <end position="253"/>
    </location>
</feature>
<feature type="region of interest" description="Disordered" evidence="1">
    <location>
        <begin position="1"/>
        <end position="121"/>
    </location>
</feature>
<dbReference type="EMBL" id="CM008047">
    <property type="protein sequence ID" value="PAN13349.2"/>
    <property type="molecule type" value="Genomic_DNA"/>
</dbReference>
<reference evidence="2" key="1">
    <citation type="submission" date="2018-04" db="EMBL/GenBank/DDBJ databases">
        <title>WGS assembly of Panicum hallii.</title>
        <authorList>
            <person name="Lovell J."/>
            <person name="Jenkins J."/>
            <person name="Lowry D."/>
            <person name="Mamidi S."/>
            <person name="Sreedasyam A."/>
            <person name="Weng X."/>
            <person name="Barry K."/>
            <person name="Bonette J."/>
            <person name="Campitelli B."/>
            <person name="Daum C."/>
            <person name="Gordon S."/>
            <person name="Gould B."/>
            <person name="Lipzen A."/>
            <person name="Macqueen A."/>
            <person name="Palacio-Mejia J."/>
            <person name="Plott C."/>
            <person name="Shakirov E."/>
            <person name="Shu S."/>
            <person name="Yoshinaga Y."/>
            <person name="Zane M."/>
            <person name="Rokhsar D."/>
            <person name="Grimwood J."/>
            <person name="Schmutz J."/>
            <person name="Juenger T."/>
        </authorList>
    </citation>
    <scope>NUCLEOTIDE SEQUENCE [LARGE SCALE GENOMIC DNA]</scope>
    <source>
        <strain evidence="2">FIL2</strain>
    </source>
</reference>
<proteinExistence type="predicted"/>
<sequence length="253" mass="25609">MRTMTIPSATMRRLKQVAAAARASQAAAPAPVIRPPPAGGDGGSGARGPGCVHRTAPPSGKRQATTQGGRDQVRVIRPAPPVPDSSNSASSVGKRRATAPPASGRAVRDPPPKPASAPSAAAGGSAAAVAVGDRVLVRTPVTPTLAGQHVVITLGAEVVSAVEEDGESYFDVVFDGEFPPHDPSATVRITRDEIVMTTPAAATNPSASSGATSTPVPAPARPSKREAVGSAASLRGAEQQRSLQIARCKRSRH</sequence>
<dbReference type="AlphaFoldDB" id="A0A2S3H195"/>
<protein>
    <submittedName>
        <fullName evidence="2">Uncharacterized protein</fullName>
    </submittedName>
</protein>
<gene>
    <name evidence="2" type="ORF">PAHAL_2G387100</name>
</gene>
<dbReference type="Gramene" id="PAN13349">
    <property type="protein sequence ID" value="PAN13349"/>
    <property type="gene ID" value="PAHAL_2G387100"/>
</dbReference>